<feature type="domain" description="AB hydrolase-1" evidence="3">
    <location>
        <begin position="192"/>
        <end position="391"/>
    </location>
</feature>
<reference evidence="4 5" key="1">
    <citation type="submission" date="2014-04" db="EMBL/GenBank/DDBJ databases">
        <authorList>
            <consortium name="DOE Joint Genome Institute"/>
            <person name="Kuo A."/>
            <person name="Martino E."/>
            <person name="Perotto S."/>
            <person name="Kohler A."/>
            <person name="Nagy L.G."/>
            <person name="Floudas D."/>
            <person name="Copeland A."/>
            <person name="Barry K.W."/>
            <person name="Cichocki N."/>
            <person name="Veneault-Fourrey C."/>
            <person name="LaButti K."/>
            <person name="Lindquist E.A."/>
            <person name="Lipzen A."/>
            <person name="Lundell T."/>
            <person name="Morin E."/>
            <person name="Murat C."/>
            <person name="Sun H."/>
            <person name="Tunlid A."/>
            <person name="Henrissat B."/>
            <person name="Grigoriev I.V."/>
            <person name="Hibbett D.S."/>
            <person name="Martin F."/>
            <person name="Nordberg H.P."/>
            <person name="Cantor M.N."/>
            <person name="Hua S.X."/>
        </authorList>
    </citation>
    <scope>NUCLEOTIDE SEQUENCE [LARGE SCALE GENOMIC DNA]</scope>
    <source>
        <strain evidence="4 5">Zn</strain>
    </source>
</reference>
<protein>
    <recommendedName>
        <fullName evidence="3">AB hydrolase-1 domain-containing protein</fullName>
    </recommendedName>
</protein>
<reference evidence="5" key="2">
    <citation type="submission" date="2015-01" db="EMBL/GenBank/DDBJ databases">
        <title>Evolutionary Origins and Diversification of the Mycorrhizal Mutualists.</title>
        <authorList>
            <consortium name="DOE Joint Genome Institute"/>
            <consortium name="Mycorrhizal Genomics Consortium"/>
            <person name="Kohler A."/>
            <person name="Kuo A."/>
            <person name="Nagy L.G."/>
            <person name="Floudas D."/>
            <person name="Copeland A."/>
            <person name="Barry K.W."/>
            <person name="Cichocki N."/>
            <person name="Veneault-Fourrey C."/>
            <person name="LaButti K."/>
            <person name="Lindquist E.A."/>
            <person name="Lipzen A."/>
            <person name="Lundell T."/>
            <person name="Morin E."/>
            <person name="Murat C."/>
            <person name="Riley R."/>
            <person name="Ohm R."/>
            <person name="Sun H."/>
            <person name="Tunlid A."/>
            <person name="Henrissat B."/>
            <person name="Grigoriev I.V."/>
            <person name="Hibbett D.S."/>
            <person name="Martin F."/>
        </authorList>
    </citation>
    <scope>NUCLEOTIDE SEQUENCE [LARGE SCALE GENOMIC DNA]</scope>
    <source>
        <strain evidence="5">Zn</strain>
    </source>
</reference>
<dbReference type="STRING" id="913774.A0A0C3DC51"/>
<gene>
    <name evidence="4" type="ORF">OIDMADRAFT_23674</name>
</gene>
<dbReference type="Gene3D" id="3.40.50.1820">
    <property type="entry name" value="alpha/beta hydrolase"/>
    <property type="match status" value="1"/>
</dbReference>
<dbReference type="Pfam" id="PF12697">
    <property type="entry name" value="Abhydrolase_6"/>
    <property type="match status" value="1"/>
</dbReference>
<accession>A0A0C3DC51</accession>
<evidence type="ECO:0000313" key="4">
    <source>
        <dbReference type="EMBL" id="KIN08934.1"/>
    </source>
</evidence>
<sequence>MKLSQLSLVLECAALCVASPMVTGRSTRLNVRDNNSTADPMFQLSNDTEFHFEILRVMSLATYEGADIGEVLVAANQIKPGDFESYYTAFNSLATRVHNTASAIDHKKHPISARNALFKASSYYRAADFFLHGNWSDPRIYSLWDKQLADFNAAMALLPVPGERVNLRAKEGNFTIPAIFFGTGLPGPRPTIIMCNGYDGSQEEMYHLIGQAAVQRGINVITFEGPGQPTVRREQNLGFIPQWERAVTPVVDYALTRPEVDPDTIGLMGYSFGGYLAPRAAAFEHRLAAVFAVDGVYSFGQALQNDFPTQLIQIFKSGNATLFNSIVEEAIADPSAPSVIRWAVQQGMWSFDVKTPFEWMTRAQEYNLTGLTQDIKAPVFVGDAQDDQFFPGQAKILAQNLGNRATYHYFSAIDGAGEHCSMGSSVLEGQVLLDWFQDIVC</sequence>
<dbReference type="SUPFAM" id="SSF53474">
    <property type="entry name" value="alpha/beta-Hydrolases"/>
    <property type="match status" value="1"/>
</dbReference>
<dbReference type="OrthoDB" id="249703at2759"/>
<feature type="signal peptide" evidence="2">
    <location>
        <begin position="1"/>
        <end position="18"/>
    </location>
</feature>
<keyword evidence="2" id="KW-0732">Signal</keyword>
<feature type="chain" id="PRO_5002163236" description="AB hydrolase-1 domain-containing protein" evidence="2">
    <location>
        <begin position="19"/>
        <end position="441"/>
    </location>
</feature>
<evidence type="ECO:0000259" key="3">
    <source>
        <dbReference type="Pfam" id="PF12697"/>
    </source>
</evidence>
<dbReference type="InterPro" id="IPR029058">
    <property type="entry name" value="AB_hydrolase_fold"/>
</dbReference>
<dbReference type="HOGENOM" id="CLU_034451_1_0_1"/>
<dbReference type="Proteomes" id="UP000054321">
    <property type="component" value="Unassembled WGS sequence"/>
</dbReference>
<dbReference type="AlphaFoldDB" id="A0A0C3DC51"/>
<dbReference type="InterPro" id="IPR050261">
    <property type="entry name" value="FrsA_esterase"/>
</dbReference>
<dbReference type="InParanoid" id="A0A0C3DC51"/>
<dbReference type="InterPro" id="IPR000073">
    <property type="entry name" value="AB_hydrolase_1"/>
</dbReference>
<evidence type="ECO:0000256" key="2">
    <source>
        <dbReference type="SAM" id="SignalP"/>
    </source>
</evidence>
<name>A0A0C3DC51_OIDMZ</name>
<dbReference type="EMBL" id="KN832870">
    <property type="protein sequence ID" value="KIN08934.1"/>
    <property type="molecule type" value="Genomic_DNA"/>
</dbReference>
<organism evidence="4 5">
    <name type="scientific">Oidiodendron maius (strain Zn)</name>
    <dbReference type="NCBI Taxonomy" id="913774"/>
    <lineage>
        <taxon>Eukaryota</taxon>
        <taxon>Fungi</taxon>
        <taxon>Dikarya</taxon>
        <taxon>Ascomycota</taxon>
        <taxon>Pezizomycotina</taxon>
        <taxon>Leotiomycetes</taxon>
        <taxon>Leotiomycetes incertae sedis</taxon>
        <taxon>Myxotrichaceae</taxon>
        <taxon>Oidiodendron</taxon>
    </lineage>
</organism>
<comment type="similarity">
    <text evidence="1">Belongs to the AB hydrolase superfamily. FUS2 hydrolase family.</text>
</comment>
<evidence type="ECO:0000256" key="1">
    <source>
        <dbReference type="ARBA" id="ARBA00038115"/>
    </source>
</evidence>
<dbReference type="Gene3D" id="1.20.1440.110">
    <property type="entry name" value="acylaminoacyl peptidase"/>
    <property type="match status" value="1"/>
</dbReference>
<dbReference type="PANTHER" id="PTHR22946">
    <property type="entry name" value="DIENELACTONE HYDROLASE DOMAIN-CONTAINING PROTEIN-RELATED"/>
    <property type="match status" value="1"/>
</dbReference>
<proteinExistence type="inferred from homology"/>
<dbReference type="PANTHER" id="PTHR22946:SF12">
    <property type="entry name" value="CONIDIAL PIGMENT BIOSYNTHESIS PROTEIN AYG1 (AFU_ORTHOLOGUE AFUA_2G17550)"/>
    <property type="match status" value="1"/>
</dbReference>
<evidence type="ECO:0000313" key="5">
    <source>
        <dbReference type="Proteomes" id="UP000054321"/>
    </source>
</evidence>
<keyword evidence="5" id="KW-1185">Reference proteome</keyword>